<dbReference type="Proteomes" id="UP000199051">
    <property type="component" value="Unassembled WGS sequence"/>
</dbReference>
<sequence>MGGDVRVGTSGWVYPPWRGVFYPEGLAQRRELGYLAGRVNSVEVNGSFYALQKPESYLRWGGETPEGFVFSVKGPRFITHMKRLRDVAVPVANFFASGVLALGAKLGPVLWQLPQNFTYEPDVLAAFFDGLPRTTGEAVAVARGRDERMTGREWLQTDVERPVRYAVEVRNPDFATAEFVEMLRDKGIALVVADTAGKWPFLEDVTADFVYVRLHGDKELYASGYSDEALDLWAAKIRTWRAGKNVASAKAGPAPYRRQGRDVFVYFDNDMKVMAPRDAEALAGRL</sequence>
<protein>
    <submittedName>
        <fullName evidence="1">Uncharacterized conserved protein YecE, DUF72 family</fullName>
    </submittedName>
</protein>
<dbReference type="PANTHER" id="PTHR30348">
    <property type="entry name" value="UNCHARACTERIZED PROTEIN YECE"/>
    <property type="match status" value="1"/>
</dbReference>
<reference evidence="2" key="1">
    <citation type="submission" date="2016-10" db="EMBL/GenBank/DDBJ databases">
        <authorList>
            <person name="Varghese N."/>
            <person name="Submissions S."/>
        </authorList>
    </citation>
    <scope>NUCLEOTIDE SEQUENCE [LARGE SCALE GENOMIC DNA]</scope>
    <source>
        <strain evidence="2">DSM 44260</strain>
    </source>
</reference>
<dbReference type="STRING" id="155974.SAMN04487818_11024"/>
<dbReference type="SUPFAM" id="SSF117396">
    <property type="entry name" value="TM1631-like"/>
    <property type="match status" value="1"/>
</dbReference>
<accession>A0A1H9WBB1</accession>
<dbReference type="InterPro" id="IPR002763">
    <property type="entry name" value="DUF72"/>
</dbReference>
<dbReference type="InterPro" id="IPR036520">
    <property type="entry name" value="UPF0759_sf"/>
</dbReference>
<dbReference type="PANTHER" id="PTHR30348:SF4">
    <property type="entry name" value="DUF72 DOMAIN-CONTAINING PROTEIN"/>
    <property type="match status" value="1"/>
</dbReference>
<gene>
    <name evidence="1" type="ORF">SAMN04487818_11024</name>
</gene>
<evidence type="ECO:0000313" key="2">
    <source>
        <dbReference type="Proteomes" id="UP000199051"/>
    </source>
</evidence>
<organism evidence="1 2">
    <name type="scientific">Actinokineospora terrae</name>
    <dbReference type="NCBI Taxonomy" id="155974"/>
    <lineage>
        <taxon>Bacteria</taxon>
        <taxon>Bacillati</taxon>
        <taxon>Actinomycetota</taxon>
        <taxon>Actinomycetes</taxon>
        <taxon>Pseudonocardiales</taxon>
        <taxon>Pseudonocardiaceae</taxon>
        <taxon>Actinokineospora</taxon>
    </lineage>
</organism>
<dbReference type="Gene3D" id="3.20.20.410">
    <property type="entry name" value="Protein of unknown function UPF0759"/>
    <property type="match status" value="1"/>
</dbReference>
<dbReference type="EMBL" id="FOGI01000010">
    <property type="protein sequence ID" value="SES31071.1"/>
    <property type="molecule type" value="Genomic_DNA"/>
</dbReference>
<name>A0A1H9WBB1_9PSEU</name>
<evidence type="ECO:0000313" key="1">
    <source>
        <dbReference type="EMBL" id="SES31071.1"/>
    </source>
</evidence>
<dbReference type="AlphaFoldDB" id="A0A1H9WBB1"/>
<dbReference type="Pfam" id="PF01904">
    <property type="entry name" value="DUF72"/>
    <property type="match status" value="1"/>
</dbReference>
<keyword evidence="2" id="KW-1185">Reference proteome</keyword>
<proteinExistence type="predicted"/>